<protein>
    <recommendedName>
        <fullName evidence="3">HTH psq-type domain-containing protein</fullName>
    </recommendedName>
</protein>
<dbReference type="EMBL" id="LAZR01006012">
    <property type="protein sequence ID" value="KKM95397.1"/>
    <property type="molecule type" value="Genomic_DNA"/>
</dbReference>
<evidence type="ECO:0008006" key="3">
    <source>
        <dbReference type="Google" id="ProtNLM"/>
    </source>
</evidence>
<comment type="caution">
    <text evidence="2">The sequence shown here is derived from an EMBL/GenBank/DDBJ whole genome shotgun (WGS) entry which is preliminary data.</text>
</comment>
<reference evidence="2" key="1">
    <citation type="journal article" date="2015" name="Nature">
        <title>Complex archaea that bridge the gap between prokaryotes and eukaryotes.</title>
        <authorList>
            <person name="Spang A."/>
            <person name="Saw J.H."/>
            <person name="Jorgensen S.L."/>
            <person name="Zaremba-Niedzwiedzka K."/>
            <person name="Martijn J."/>
            <person name="Lind A.E."/>
            <person name="van Eijk R."/>
            <person name="Schleper C."/>
            <person name="Guy L."/>
            <person name="Ettema T.J."/>
        </authorList>
    </citation>
    <scope>NUCLEOTIDE SEQUENCE</scope>
</reference>
<proteinExistence type="predicted"/>
<sequence length="233" mass="25995">MNQMISVMTEEERLEAGYSGRNVLTDKQISELREEYKGGETQSKLGLKYKVCPQTVRNYLQKANLIPKPGMGRTSPNKMSKAGPIPPIGLVNPIPTRKQAQSAETPLLSGDSILNEGQKLSLKDNLLWAIQSAGLKLRTGEEPRSCPNDQAYFLYIQATSQPKDFMGKFTQVLNKVLDDSAEKELKKQTKMALMDIDEQLKMLAEEDNELDDSLLDSEEALPAAIVFSKETEK</sequence>
<gene>
    <name evidence="2" type="ORF">LCGC14_1188560</name>
</gene>
<accession>A0A0F9PQG9</accession>
<evidence type="ECO:0000313" key="2">
    <source>
        <dbReference type="EMBL" id="KKM95397.1"/>
    </source>
</evidence>
<evidence type="ECO:0000256" key="1">
    <source>
        <dbReference type="SAM" id="MobiDB-lite"/>
    </source>
</evidence>
<dbReference type="AlphaFoldDB" id="A0A0F9PQG9"/>
<feature type="region of interest" description="Disordered" evidence="1">
    <location>
        <begin position="66"/>
        <end position="85"/>
    </location>
</feature>
<organism evidence="2">
    <name type="scientific">marine sediment metagenome</name>
    <dbReference type="NCBI Taxonomy" id="412755"/>
    <lineage>
        <taxon>unclassified sequences</taxon>
        <taxon>metagenomes</taxon>
        <taxon>ecological metagenomes</taxon>
    </lineage>
</organism>
<name>A0A0F9PQG9_9ZZZZ</name>